<dbReference type="EMBL" id="BSST01000001">
    <property type="protein sequence ID" value="GLX76964.1"/>
    <property type="molecule type" value="Genomic_DNA"/>
</dbReference>
<dbReference type="PANTHER" id="PTHR47017">
    <property type="entry name" value="ACYL-COA"/>
    <property type="match status" value="1"/>
</dbReference>
<dbReference type="InterPro" id="IPR007434">
    <property type="entry name" value="FemAB-like"/>
</dbReference>
<dbReference type="Gene3D" id="3.40.630.30">
    <property type="match status" value="1"/>
</dbReference>
<dbReference type="SUPFAM" id="SSF55729">
    <property type="entry name" value="Acyl-CoA N-acyltransferases (Nat)"/>
    <property type="match status" value="1"/>
</dbReference>
<sequence length="373" mass="44524">MDIRFVDSFTQLDLSFWQQHQHALSPFSQPLFYQLLEQSQSVSTKCGWQPYHLQLSEYNKTKAILPLYLKQHSWGEYVFDWSWSQAYQAYQLPYYPKLVATVPFTPVTTEKFVTDDISLNEILTILSTHCHSHHINSWHLLFCHPQAEITQADVFHRHSVQFHWNNQGYHNFDDLLDKFNSRKRKATRKERRSIIEQGITIKQLTANGITNKELEFCYLCYQLTYIKRGHSSHLTFEFFQAIFSQMKNNILLVIASHRNEYVACALFFYDESQLYGRYWGCTQKFNYLHFELCYYQGIEFCIDNKLRKFNPGTQGEHKIQRGFEPVICHSYHWLKHQELRTPIASFCQQERRQLAHYVKQCQAALPFKQTTNH</sequence>
<evidence type="ECO:0008006" key="3">
    <source>
        <dbReference type="Google" id="ProtNLM"/>
    </source>
</evidence>
<dbReference type="Pfam" id="PF04339">
    <property type="entry name" value="FemAB_like"/>
    <property type="match status" value="1"/>
</dbReference>
<accession>A0ABQ6GMZ0</accession>
<evidence type="ECO:0000313" key="1">
    <source>
        <dbReference type="EMBL" id="GLX76964.1"/>
    </source>
</evidence>
<organism evidence="1 2">
    <name type="scientific">Thalassotalea insulae</name>
    <dbReference type="NCBI Taxonomy" id="2056778"/>
    <lineage>
        <taxon>Bacteria</taxon>
        <taxon>Pseudomonadati</taxon>
        <taxon>Pseudomonadota</taxon>
        <taxon>Gammaproteobacteria</taxon>
        <taxon>Alteromonadales</taxon>
        <taxon>Colwelliaceae</taxon>
        <taxon>Thalassotalea</taxon>
    </lineage>
</organism>
<name>A0ABQ6GMZ0_9GAMM</name>
<comment type="caution">
    <text evidence="1">The sequence shown here is derived from an EMBL/GenBank/DDBJ whole genome shotgun (WGS) entry which is preliminary data.</text>
</comment>
<dbReference type="PANTHER" id="PTHR47017:SF1">
    <property type="entry name" value="ACYL-COA"/>
    <property type="match status" value="1"/>
</dbReference>
<protein>
    <recommendedName>
        <fullName evidence="3">GNAT family N-acetyltransferase</fullName>
    </recommendedName>
</protein>
<reference evidence="1 2" key="1">
    <citation type="submission" date="2023-03" db="EMBL/GenBank/DDBJ databases">
        <title>Draft genome sequence of Thalassotalea insulae KCTC 62186T.</title>
        <authorList>
            <person name="Sawabe T."/>
        </authorList>
    </citation>
    <scope>NUCLEOTIDE SEQUENCE [LARGE SCALE GENOMIC DNA]</scope>
    <source>
        <strain evidence="1 2">KCTC 62186</strain>
    </source>
</reference>
<evidence type="ECO:0000313" key="2">
    <source>
        <dbReference type="Proteomes" id="UP001157186"/>
    </source>
</evidence>
<proteinExistence type="predicted"/>
<gene>
    <name evidence="1" type="ORF">tinsulaeT_03040</name>
</gene>
<keyword evidence="2" id="KW-1185">Reference proteome</keyword>
<dbReference type="Proteomes" id="UP001157186">
    <property type="component" value="Unassembled WGS sequence"/>
</dbReference>
<dbReference type="RefSeq" id="WP_284242768.1">
    <property type="nucleotide sequence ID" value="NZ_BSST01000001.1"/>
</dbReference>
<dbReference type="InterPro" id="IPR016181">
    <property type="entry name" value="Acyl_CoA_acyltransferase"/>
</dbReference>